<name>A0A6G0YPT5_APHCR</name>
<keyword evidence="2" id="KW-1185">Reference proteome</keyword>
<proteinExistence type="predicted"/>
<keyword evidence="1" id="KW-0238">DNA-binding</keyword>
<dbReference type="EMBL" id="VUJU01002913">
    <property type="protein sequence ID" value="KAF0759694.1"/>
    <property type="molecule type" value="Genomic_DNA"/>
</dbReference>
<gene>
    <name evidence="1" type="ORF">FWK35_00023277</name>
</gene>
<reference evidence="1 2" key="1">
    <citation type="submission" date="2019-08" db="EMBL/GenBank/DDBJ databases">
        <title>Whole genome of Aphis craccivora.</title>
        <authorList>
            <person name="Voronova N.V."/>
            <person name="Shulinski R.S."/>
            <person name="Bandarenka Y.V."/>
            <person name="Zhorov D.G."/>
            <person name="Warner D."/>
        </authorList>
    </citation>
    <scope>NUCLEOTIDE SEQUENCE [LARGE SCALE GENOMIC DNA]</scope>
    <source>
        <strain evidence="1">180601</strain>
        <tissue evidence="1">Whole Body</tissue>
    </source>
</reference>
<sequence>MKSEMYSTFRHKSSKRQITNHLKIDYRTDEKKDSSSDDEVIALINKISNEKQANGKVLKKNQILNVSKSDSSNITSSSSDDELFFKNLMKLKKKILPSKQNNINLLVNEKDKKDKLLNQRQLPLKLFFATPLSPITGHLCF</sequence>
<protein>
    <submittedName>
        <fullName evidence="1">Homeobox protein 4</fullName>
    </submittedName>
</protein>
<evidence type="ECO:0000313" key="2">
    <source>
        <dbReference type="Proteomes" id="UP000478052"/>
    </source>
</evidence>
<dbReference type="Proteomes" id="UP000478052">
    <property type="component" value="Unassembled WGS sequence"/>
</dbReference>
<dbReference type="AlphaFoldDB" id="A0A6G0YPT5"/>
<evidence type="ECO:0000313" key="1">
    <source>
        <dbReference type="EMBL" id="KAF0759694.1"/>
    </source>
</evidence>
<dbReference type="GO" id="GO:0003677">
    <property type="term" value="F:DNA binding"/>
    <property type="evidence" value="ECO:0007669"/>
    <property type="project" value="UniProtKB-KW"/>
</dbReference>
<keyword evidence="1" id="KW-0371">Homeobox</keyword>
<organism evidence="1 2">
    <name type="scientific">Aphis craccivora</name>
    <name type="common">Cowpea aphid</name>
    <dbReference type="NCBI Taxonomy" id="307492"/>
    <lineage>
        <taxon>Eukaryota</taxon>
        <taxon>Metazoa</taxon>
        <taxon>Ecdysozoa</taxon>
        <taxon>Arthropoda</taxon>
        <taxon>Hexapoda</taxon>
        <taxon>Insecta</taxon>
        <taxon>Pterygota</taxon>
        <taxon>Neoptera</taxon>
        <taxon>Paraneoptera</taxon>
        <taxon>Hemiptera</taxon>
        <taxon>Sternorrhyncha</taxon>
        <taxon>Aphidomorpha</taxon>
        <taxon>Aphidoidea</taxon>
        <taxon>Aphididae</taxon>
        <taxon>Aphidini</taxon>
        <taxon>Aphis</taxon>
        <taxon>Aphis</taxon>
    </lineage>
</organism>
<accession>A0A6G0YPT5</accession>
<comment type="caution">
    <text evidence="1">The sequence shown here is derived from an EMBL/GenBank/DDBJ whole genome shotgun (WGS) entry which is preliminary data.</text>
</comment>